<dbReference type="EMBL" id="JAGYWB010000004">
    <property type="protein sequence ID" value="KAI0524056.1"/>
    <property type="molecule type" value="Genomic_DNA"/>
</dbReference>
<comment type="caution">
    <text evidence="1">The sequence shown here is derived from an EMBL/GenBank/DDBJ whole genome shotgun (WGS) entry which is preliminary data.</text>
</comment>
<organism evidence="1 2">
    <name type="scientific">Dendrobium nobile</name>
    <name type="common">Orchid</name>
    <dbReference type="NCBI Taxonomy" id="94219"/>
    <lineage>
        <taxon>Eukaryota</taxon>
        <taxon>Viridiplantae</taxon>
        <taxon>Streptophyta</taxon>
        <taxon>Embryophyta</taxon>
        <taxon>Tracheophyta</taxon>
        <taxon>Spermatophyta</taxon>
        <taxon>Magnoliopsida</taxon>
        <taxon>Liliopsida</taxon>
        <taxon>Asparagales</taxon>
        <taxon>Orchidaceae</taxon>
        <taxon>Epidendroideae</taxon>
        <taxon>Malaxideae</taxon>
        <taxon>Dendrobiinae</taxon>
        <taxon>Dendrobium</taxon>
    </lineage>
</organism>
<evidence type="ECO:0000313" key="2">
    <source>
        <dbReference type="Proteomes" id="UP000829196"/>
    </source>
</evidence>
<gene>
    <name evidence="1" type="ORF">KFK09_003420</name>
</gene>
<dbReference type="Proteomes" id="UP000829196">
    <property type="component" value="Unassembled WGS sequence"/>
</dbReference>
<sequence>MTWTTTIHEHLLVQRVFNMGERFPVVGPLMVAPGVAGAAANCCWNLWTAAVTSGTAVCFVEDLGKTTWKTWEIPGQQLGGLLGPFPC</sequence>
<proteinExistence type="predicted"/>
<accession>A0A8T3BXN6</accession>
<protein>
    <submittedName>
        <fullName evidence="1">Uncharacterized protein</fullName>
    </submittedName>
</protein>
<reference evidence="1" key="1">
    <citation type="journal article" date="2022" name="Front. Genet.">
        <title>Chromosome-Scale Assembly of the Dendrobium nobile Genome Provides Insights Into the Molecular Mechanism of the Biosynthesis of the Medicinal Active Ingredient of Dendrobium.</title>
        <authorList>
            <person name="Xu Q."/>
            <person name="Niu S.-C."/>
            <person name="Li K.-L."/>
            <person name="Zheng P.-J."/>
            <person name="Zhang X.-J."/>
            <person name="Jia Y."/>
            <person name="Liu Y."/>
            <person name="Niu Y.-X."/>
            <person name="Yu L.-H."/>
            <person name="Chen D.-F."/>
            <person name="Zhang G.-Q."/>
        </authorList>
    </citation>
    <scope>NUCLEOTIDE SEQUENCE</scope>
    <source>
        <tissue evidence="1">Leaf</tissue>
    </source>
</reference>
<keyword evidence="2" id="KW-1185">Reference proteome</keyword>
<name>A0A8T3BXN6_DENNO</name>
<evidence type="ECO:0000313" key="1">
    <source>
        <dbReference type="EMBL" id="KAI0524056.1"/>
    </source>
</evidence>
<dbReference type="AlphaFoldDB" id="A0A8T3BXN6"/>